<sequence>MAILSQVPGIEVVLRMNNERMKEYRRSPEMSDSAVSESANQVPSDHCYIASEAGKSYFIECTISSPWNFPKGVDALIFDVSVDGQLFATKVWHSQSLRFGDLVPDEEADGDMMDRDPTRPASIGQIKVKVWYGKQGLVTKEVTSNEPLRALSKAVFKNVIISNGDVTHGTSYQNTKSDHVPSFCHSSFDSKGDIGIYHFYNLPYETLVTKGVASSGIHATGVSPRHTSSGTSERLIIDLTGDDD</sequence>
<gene>
    <name evidence="3" type="ORF">FANTH_12265</name>
</gene>
<protein>
    <recommendedName>
        <fullName evidence="2">DUF7918 domain-containing protein</fullName>
    </recommendedName>
</protein>
<evidence type="ECO:0000313" key="4">
    <source>
        <dbReference type="Proteomes" id="UP000573603"/>
    </source>
</evidence>
<proteinExistence type="predicted"/>
<feature type="domain" description="DUF7918" evidence="2">
    <location>
        <begin position="9"/>
        <end position="88"/>
    </location>
</feature>
<organism evidence="3 4">
    <name type="scientific">Fusarium anthophilum</name>
    <dbReference type="NCBI Taxonomy" id="48485"/>
    <lineage>
        <taxon>Eukaryota</taxon>
        <taxon>Fungi</taxon>
        <taxon>Dikarya</taxon>
        <taxon>Ascomycota</taxon>
        <taxon>Pezizomycotina</taxon>
        <taxon>Sordariomycetes</taxon>
        <taxon>Hypocreomycetidae</taxon>
        <taxon>Hypocreales</taxon>
        <taxon>Nectriaceae</taxon>
        <taxon>Fusarium</taxon>
        <taxon>Fusarium fujikuroi species complex</taxon>
    </lineage>
</organism>
<evidence type="ECO:0000256" key="1">
    <source>
        <dbReference type="SAM" id="MobiDB-lite"/>
    </source>
</evidence>
<dbReference type="PANTHER" id="PTHR36223">
    <property type="entry name" value="BETA-LACTAMASE-TYPE TRANSPEPTIDASE FOLD DOMAIN CONTAINING PROTEIN"/>
    <property type="match status" value="1"/>
</dbReference>
<dbReference type="Pfam" id="PF25534">
    <property type="entry name" value="DUF7918"/>
    <property type="match status" value="1"/>
</dbReference>
<reference evidence="3 4" key="1">
    <citation type="journal article" date="2020" name="BMC Genomics">
        <title>Correction to: Identification and distribution of gene clusters required for synthesis of sphingolipid metabolism inhibitors in diverse species of the filamentous fungus Fusarium.</title>
        <authorList>
            <person name="Kim H.S."/>
            <person name="Lohmar J.M."/>
            <person name="Busman M."/>
            <person name="Brown D.W."/>
            <person name="Naumann T.A."/>
            <person name="Divon H.H."/>
            <person name="Lysoe E."/>
            <person name="Uhlig S."/>
            <person name="Proctor R.H."/>
        </authorList>
    </citation>
    <scope>NUCLEOTIDE SEQUENCE [LARGE SCALE GENOMIC DNA]</scope>
    <source>
        <strain evidence="3 4">NRRL 25214</strain>
    </source>
</reference>
<evidence type="ECO:0000259" key="2">
    <source>
        <dbReference type="Pfam" id="PF25534"/>
    </source>
</evidence>
<name>A0A8H4YTN0_9HYPO</name>
<dbReference type="PANTHER" id="PTHR36223:SF1">
    <property type="entry name" value="TRANSCRIPTION ELONGATION FACTOR EAF N-TERMINAL DOMAIN-CONTAINING PROTEIN"/>
    <property type="match status" value="1"/>
</dbReference>
<feature type="region of interest" description="Disordered" evidence="1">
    <location>
        <begin position="219"/>
        <end position="244"/>
    </location>
</feature>
<dbReference type="AlphaFoldDB" id="A0A8H4YTN0"/>
<evidence type="ECO:0000313" key="3">
    <source>
        <dbReference type="EMBL" id="KAF5234163.1"/>
    </source>
</evidence>
<dbReference type="InterPro" id="IPR057678">
    <property type="entry name" value="DUF7918"/>
</dbReference>
<comment type="caution">
    <text evidence="3">The sequence shown here is derived from an EMBL/GenBank/DDBJ whole genome shotgun (WGS) entry which is preliminary data.</text>
</comment>
<dbReference type="EMBL" id="JABEVY010000395">
    <property type="protein sequence ID" value="KAF5234163.1"/>
    <property type="molecule type" value="Genomic_DNA"/>
</dbReference>
<keyword evidence="4" id="KW-1185">Reference proteome</keyword>
<accession>A0A8H4YTN0</accession>
<dbReference type="Proteomes" id="UP000573603">
    <property type="component" value="Unassembled WGS sequence"/>
</dbReference>